<dbReference type="Gene3D" id="3.50.50.60">
    <property type="entry name" value="FAD/NAD(P)-binding domain"/>
    <property type="match status" value="1"/>
</dbReference>
<comment type="caution">
    <text evidence="1">The sequence shown here is derived from an EMBL/GenBank/DDBJ whole genome shotgun (WGS) entry which is preliminary data.</text>
</comment>
<proteinExistence type="predicted"/>
<name>A0ABX0XLA0_9SPHN</name>
<dbReference type="EMBL" id="JAATJE010000001">
    <property type="protein sequence ID" value="NJC34143.1"/>
    <property type="molecule type" value="Genomic_DNA"/>
</dbReference>
<evidence type="ECO:0000313" key="1">
    <source>
        <dbReference type="EMBL" id="NJC34143.1"/>
    </source>
</evidence>
<dbReference type="InterPro" id="IPR033856">
    <property type="entry name" value="Trp_halogen"/>
</dbReference>
<dbReference type="InterPro" id="IPR006905">
    <property type="entry name" value="Flavin_halogenase"/>
</dbReference>
<dbReference type="RefSeq" id="WP_342449750.1">
    <property type="nucleotide sequence ID" value="NZ_JAATJE010000001.1"/>
</dbReference>
<dbReference type="EC" id="1.14.19.9" evidence="1"/>
<sequence length="496" mass="54575">MEQDRIRTVLIVGGGTAGWMTAAALAHKLADTGIAVTLVESEEIGTVGVGEATVPHIRHFNASLGFDEAHFMSETQATFKLGIEFRNWGRIGDSYIHPFGVFGAPIDGAEFHHHWVRLHHAGQAAPFDHYSLPCEMARTSRFAHPSTDPASPLSTFSYAYQFDALLYARYLRRYAEGRGVRRTEGRVVSVDRSEDSGDVAAVRLADGRVLAADFFVDCSGFRGLLIEGALGAGYEDWSHWLPCDRAVAVPCERRPDSGITPYTRATALAAGWAWRIPLRHRTGNGHVYSSRFTDDDAAEAALLAELDGAPLADPRRLRFTTGKRRRQWIGNTVAIGLAAGFLEPLESTSIHLVQLAIGRLLDLFPTGSPDPVDATEFNRLMDAEYDRIRDFLILHYCATQRDDTAFWSYVRTMELPHSLAEAISLFRARGVVPLYRHGMFLEPSWLAVFLGQRMIPDAVDPRAARTPVPDSAASAQAWRGALVAQAASLPPHLADA</sequence>
<dbReference type="Proteomes" id="UP000734218">
    <property type="component" value="Unassembled WGS sequence"/>
</dbReference>
<keyword evidence="2" id="KW-1185">Reference proteome</keyword>
<reference evidence="1 2" key="1">
    <citation type="submission" date="2020-03" db="EMBL/GenBank/DDBJ databases">
        <title>Genomic Encyclopedia of Type Strains, Phase IV (KMG-IV): sequencing the most valuable type-strain genomes for metagenomic binning, comparative biology and taxonomic classification.</title>
        <authorList>
            <person name="Goeker M."/>
        </authorList>
    </citation>
    <scope>NUCLEOTIDE SEQUENCE [LARGE SCALE GENOMIC DNA]</scope>
    <source>
        <strain evidence="1 2">DSM 27651</strain>
    </source>
</reference>
<dbReference type="PIRSF" id="PIRSF011396">
    <property type="entry name" value="Trp_halogenase"/>
    <property type="match status" value="1"/>
</dbReference>
<gene>
    <name evidence="1" type="ORF">GGR88_001617</name>
</gene>
<dbReference type="PANTHER" id="PTHR43747">
    <property type="entry name" value="FAD-BINDING PROTEIN"/>
    <property type="match status" value="1"/>
</dbReference>
<dbReference type="Pfam" id="PF04820">
    <property type="entry name" value="Trp_halogenase"/>
    <property type="match status" value="1"/>
</dbReference>
<evidence type="ECO:0000313" key="2">
    <source>
        <dbReference type="Proteomes" id="UP000734218"/>
    </source>
</evidence>
<protein>
    <submittedName>
        <fullName evidence="1">Tryptophan halogenase</fullName>
        <ecNumber evidence="1">1.14.19.9</ecNumber>
    </submittedName>
</protein>
<accession>A0ABX0XLA0</accession>
<organism evidence="1 2">
    <name type="scientific">Sphingomonas jejuensis</name>
    <dbReference type="NCBI Taxonomy" id="904715"/>
    <lineage>
        <taxon>Bacteria</taxon>
        <taxon>Pseudomonadati</taxon>
        <taxon>Pseudomonadota</taxon>
        <taxon>Alphaproteobacteria</taxon>
        <taxon>Sphingomonadales</taxon>
        <taxon>Sphingomonadaceae</taxon>
        <taxon>Sphingomonas</taxon>
    </lineage>
</organism>
<dbReference type="GO" id="GO:0016491">
    <property type="term" value="F:oxidoreductase activity"/>
    <property type="evidence" value="ECO:0007669"/>
    <property type="project" value="UniProtKB-KW"/>
</dbReference>
<keyword evidence="1" id="KW-0560">Oxidoreductase</keyword>
<dbReference type="InterPro" id="IPR036188">
    <property type="entry name" value="FAD/NAD-bd_sf"/>
</dbReference>
<dbReference type="InterPro" id="IPR050816">
    <property type="entry name" value="Flavin-dep_Halogenase_NPB"/>
</dbReference>
<dbReference type="SUPFAM" id="SSF51905">
    <property type="entry name" value="FAD/NAD(P)-binding domain"/>
    <property type="match status" value="1"/>
</dbReference>
<dbReference type="PANTHER" id="PTHR43747:SF4">
    <property type="entry name" value="FLAVIN-DEPENDENT TRYPTOPHAN HALOGENASE"/>
    <property type="match status" value="1"/>
</dbReference>